<dbReference type="InterPro" id="IPR036526">
    <property type="entry name" value="C-N_Hydrolase_sf"/>
</dbReference>
<dbReference type="Gene3D" id="3.60.110.10">
    <property type="entry name" value="Carbon-nitrogen hydrolase"/>
    <property type="match status" value="1"/>
</dbReference>
<dbReference type="InterPro" id="IPR040154">
    <property type="entry name" value="Biotinidase/VNN"/>
</dbReference>
<name>A0AAV4VFV7_CAEEX</name>
<protein>
    <submittedName>
        <fullName evidence="5">Biotinidase</fullName>
    </submittedName>
</protein>
<feature type="domain" description="CN hydrolase" evidence="4">
    <location>
        <begin position="53"/>
        <end position="326"/>
    </location>
</feature>
<dbReference type="AlphaFoldDB" id="A0AAV4VFV7"/>
<keyword evidence="2" id="KW-0378">Hydrolase</keyword>
<evidence type="ECO:0000313" key="5">
    <source>
        <dbReference type="EMBL" id="GIY69027.1"/>
    </source>
</evidence>
<dbReference type="InterPro" id="IPR043957">
    <property type="entry name" value="Vanin_C"/>
</dbReference>
<proteinExistence type="inferred from homology"/>
<dbReference type="Proteomes" id="UP001054945">
    <property type="component" value="Unassembled WGS sequence"/>
</dbReference>
<dbReference type="SUPFAM" id="SSF56317">
    <property type="entry name" value="Carbon-nitrogen hydrolase"/>
    <property type="match status" value="1"/>
</dbReference>
<evidence type="ECO:0000256" key="1">
    <source>
        <dbReference type="ARBA" id="ARBA00008225"/>
    </source>
</evidence>
<feature type="compositionally biased region" description="Polar residues" evidence="3">
    <location>
        <begin position="54"/>
        <end position="64"/>
    </location>
</feature>
<evidence type="ECO:0000259" key="4">
    <source>
        <dbReference type="PROSITE" id="PS50263"/>
    </source>
</evidence>
<dbReference type="PANTHER" id="PTHR10609:SF27">
    <property type="entry name" value="CN HYDROLASE DOMAIN-CONTAINING PROTEIN-RELATED"/>
    <property type="match status" value="1"/>
</dbReference>
<feature type="compositionally biased region" description="Basic and acidic residues" evidence="3">
    <location>
        <begin position="44"/>
        <end position="53"/>
    </location>
</feature>
<dbReference type="Pfam" id="PF00795">
    <property type="entry name" value="CN_hydrolase"/>
    <property type="match status" value="1"/>
</dbReference>
<dbReference type="EMBL" id="BPLR01014476">
    <property type="protein sequence ID" value="GIY69027.1"/>
    <property type="molecule type" value="Genomic_DNA"/>
</dbReference>
<reference evidence="5 6" key="1">
    <citation type="submission" date="2021-06" db="EMBL/GenBank/DDBJ databases">
        <title>Caerostris extrusa draft genome.</title>
        <authorList>
            <person name="Kono N."/>
            <person name="Arakawa K."/>
        </authorList>
    </citation>
    <scope>NUCLEOTIDE SEQUENCE [LARGE SCALE GENOMIC DNA]</scope>
</reference>
<comment type="caution">
    <text evidence="5">The sequence shown here is derived from an EMBL/GenBank/DDBJ whole genome shotgun (WGS) entry which is preliminary data.</text>
</comment>
<dbReference type="InterPro" id="IPR003010">
    <property type="entry name" value="C-N_Hydrolase"/>
</dbReference>
<evidence type="ECO:0000256" key="3">
    <source>
        <dbReference type="SAM" id="MobiDB-lite"/>
    </source>
</evidence>
<dbReference type="PANTHER" id="PTHR10609">
    <property type="entry name" value="BIOTINIDASE-RELATED"/>
    <property type="match status" value="1"/>
</dbReference>
<evidence type="ECO:0000313" key="6">
    <source>
        <dbReference type="Proteomes" id="UP001054945"/>
    </source>
</evidence>
<dbReference type="Pfam" id="PF19018">
    <property type="entry name" value="Vanin_C"/>
    <property type="match status" value="1"/>
</dbReference>
<feature type="compositionally biased region" description="Basic and acidic residues" evidence="3">
    <location>
        <begin position="1"/>
        <end position="30"/>
    </location>
</feature>
<organism evidence="5 6">
    <name type="scientific">Caerostris extrusa</name>
    <name type="common">Bark spider</name>
    <name type="synonym">Caerostris bankana</name>
    <dbReference type="NCBI Taxonomy" id="172846"/>
    <lineage>
        <taxon>Eukaryota</taxon>
        <taxon>Metazoa</taxon>
        <taxon>Ecdysozoa</taxon>
        <taxon>Arthropoda</taxon>
        <taxon>Chelicerata</taxon>
        <taxon>Arachnida</taxon>
        <taxon>Araneae</taxon>
        <taxon>Araneomorphae</taxon>
        <taxon>Entelegynae</taxon>
        <taxon>Araneoidea</taxon>
        <taxon>Araneidae</taxon>
        <taxon>Caerostris</taxon>
    </lineage>
</organism>
<accession>A0AAV4VFV7</accession>
<evidence type="ECO:0000256" key="2">
    <source>
        <dbReference type="ARBA" id="ARBA00022801"/>
    </source>
</evidence>
<keyword evidence="6" id="KW-1185">Reference proteome</keyword>
<dbReference type="GO" id="GO:0016787">
    <property type="term" value="F:hydrolase activity"/>
    <property type="evidence" value="ECO:0007669"/>
    <property type="project" value="UniProtKB-KW"/>
</dbReference>
<gene>
    <name evidence="5" type="primary">btd</name>
    <name evidence="5" type="ORF">CEXT_692021</name>
</gene>
<feature type="region of interest" description="Disordered" evidence="3">
    <location>
        <begin position="1"/>
        <end position="65"/>
    </location>
</feature>
<sequence length="535" mass="60190">MPSNVEKETKMPSNVEKETKMPSNVEKETKNAPQAKIAAQSPLVEKDKKDGPKQSDSSQTTHSRSVLHLTALKQDHEVSIGFSHAACDCCHSAGADVIIFPEYGIFSPGDRPQLKNYLETIPDPKKVQANPCEEHEAYSQRPILQTLSCMARNNSMFVVANTGDIQNCEGDPDCPSDGVFHFNTNVVFDREGTLLVRYHKEHLFYEFGMDLAREQQNTTFVTDFGTFATYICFDIDFERMSQVARWPAVDGVMFSTMWVEQPPQMKSIQVWESWALGNNATLLASNIQLPGANALGSGIFHGQKGALAYTFDPDGISKLVVARVPKSTFHWVSPNASITAITETRTWDWEDDGKNVPLECSTKLLNESTDIYKDYRCIEENVTKYTFKELEGSSGHVEACNNGLCCSLDYFTGGLNDRFFLGVFSGIYHHFRRYSWCEEDCILARCDALGNASCATFPMMSQTVFKYVHLRANFTSEMVYTTVLKNGMRLVPASEFAINHDLLEKSVRFENEAGRKLITVGIKGRCYDRDPPYHR</sequence>
<comment type="similarity">
    <text evidence="1">Belongs to the carbon-nitrogen hydrolase superfamily. BTD/VNN family.</text>
</comment>
<dbReference type="PROSITE" id="PS50263">
    <property type="entry name" value="CN_HYDROLASE"/>
    <property type="match status" value="1"/>
</dbReference>